<dbReference type="InParanoid" id="A0A0C2ZD90"/>
<gene>
    <name evidence="1" type="ORF">SCLCIDRAFT_739972</name>
</gene>
<evidence type="ECO:0000313" key="1">
    <source>
        <dbReference type="EMBL" id="KIM50947.1"/>
    </source>
</evidence>
<dbReference type="EMBL" id="KN822304">
    <property type="protein sequence ID" value="KIM50947.1"/>
    <property type="molecule type" value="Genomic_DNA"/>
</dbReference>
<dbReference type="HOGENOM" id="CLU_2159901_0_0_1"/>
<dbReference type="Proteomes" id="UP000053989">
    <property type="component" value="Unassembled WGS sequence"/>
</dbReference>
<organism evidence="1 2">
    <name type="scientific">Scleroderma citrinum Foug A</name>
    <dbReference type="NCBI Taxonomy" id="1036808"/>
    <lineage>
        <taxon>Eukaryota</taxon>
        <taxon>Fungi</taxon>
        <taxon>Dikarya</taxon>
        <taxon>Basidiomycota</taxon>
        <taxon>Agaricomycotina</taxon>
        <taxon>Agaricomycetes</taxon>
        <taxon>Agaricomycetidae</taxon>
        <taxon>Boletales</taxon>
        <taxon>Sclerodermatineae</taxon>
        <taxon>Sclerodermataceae</taxon>
        <taxon>Scleroderma</taxon>
    </lineage>
</organism>
<reference evidence="1 2" key="1">
    <citation type="submission" date="2014-04" db="EMBL/GenBank/DDBJ databases">
        <authorList>
            <consortium name="DOE Joint Genome Institute"/>
            <person name="Kuo A."/>
            <person name="Kohler A."/>
            <person name="Nagy L.G."/>
            <person name="Floudas D."/>
            <person name="Copeland A."/>
            <person name="Barry K.W."/>
            <person name="Cichocki N."/>
            <person name="Veneault-Fourrey C."/>
            <person name="LaButti K."/>
            <person name="Lindquist E.A."/>
            <person name="Lipzen A."/>
            <person name="Lundell T."/>
            <person name="Morin E."/>
            <person name="Murat C."/>
            <person name="Sun H."/>
            <person name="Tunlid A."/>
            <person name="Henrissat B."/>
            <person name="Grigoriev I.V."/>
            <person name="Hibbett D.S."/>
            <person name="Martin F."/>
            <person name="Nordberg H.P."/>
            <person name="Cantor M.N."/>
            <person name="Hua S.X."/>
        </authorList>
    </citation>
    <scope>NUCLEOTIDE SEQUENCE [LARGE SCALE GENOMIC DNA]</scope>
    <source>
        <strain evidence="1 2">Foug A</strain>
    </source>
</reference>
<accession>A0A0C2ZD90</accession>
<evidence type="ECO:0000313" key="2">
    <source>
        <dbReference type="Proteomes" id="UP000053989"/>
    </source>
</evidence>
<keyword evidence="2" id="KW-1185">Reference proteome</keyword>
<dbReference type="AlphaFoldDB" id="A0A0C2ZD90"/>
<reference evidence="2" key="2">
    <citation type="submission" date="2015-01" db="EMBL/GenBank/DDBJ databases">
        <title>Evolutionary Origins and Diversification of the Mycorrhizal Mutualists.</title>
        <authorList>
            <consortium name="DOE Joint Genome Institute"/>
            <consortium name="Mycorrhizal Genomics Consortium"/>
            <person name="Kohler A."/>
            <person name="Kuo A."/>
            <person name="Nagy L.G."/>
            <person name="Floudas D."/>
            <person name="Copeland A."/>
            <person name="Barry K.W."/>
            <person name="Cichocki N."/>
            <person name="Veneault-Fourrey C."/>
            <person name="LaButti K."/>
            <person name="Lindquist E.A."/>
            <person name="Lipzen A."/>
            <person name="Lundell T."/>
            <person name="Morin E."/>
            <person name="Murat C."/>
            <person name="Riley R."/>
            <person name="Ohm R."/>
            <person name="Sun H."/>
            <person name="Tunlid A."/>
            <person name="Henrissat B."/>
            <person name="Grigoriev I.V."/>
            <person name="Hibbett D.S."/>
            <person name="Martin F."/>
        </authorList>
    </citation>
    <scope>NUCLEOTIDE SEQUENCE [LARGE SCALE GENOMIC DNA]</scope>
    <source>
        <strain evidence="2">Foug A</strain>
    </source>
</reference>
<name>A0A0C2ZD90_9AGAM</name>
<proteinExistence type="predicted"/>
<sequence length="111" mass="12664">MDLLVNIADGMQTVREWWAPIFNTMEKLRDEVSCATGEFILENDMTSLRYICTAMDLYYSEYGACVKEMLQVVSVRVSVGTGYHLNFLLCSMGTLTNCARHTVRKACRNTF</sequence>
<protein>
    <submittedName>
        <fullName evidence="1">Uncharacterized protein</fullName>
    </submittedName>
</protein>